<protein>
    <submittedName>
        <fullName evidence="1">Uncharacterized protein</fullName>
    </submittedName>
</protein>
<keyword evidence="2" id="KW-1185">Reference proteome</keyword>
<proteinExistence type="predicted"/>
<comment type="caution">
    <text evidence="1">The sequence shown here is derived from an EMBL/GenBank/DDBJ whole genome shotgun (WGS) entry which is preliminary data.</text>
</comment>
<dbReference type="EMBL" id="FNNO01000008">
    <property type="protein sequence ID" value="SDX05883.1"/>
    <property type="molecule type" value="Genomic_DNA"/>
</dbReference>
<gene>
    <name evidence="1" type="ORF">SAMN05444410_108168</name>
</gene>
<name>A0A8X8IHS1_9BACT</name>
<dbReference type="Proteomes" id="UP000198711">
    <property type="component" value="Unassembled WGS sequence"/>
</dbReference>
<reference evidence="1 2" key="1">
    <citation type="submission" date="2016-10" db="EMBL/GenBank/DDBJ databases">
        <authorList>
            <person name="Varghese N."/>
            <person name="Submissions S."/>
        </authorList>
    </citation>
    <scope>NUCLEOTIDE SEQUENCE [LARGE SCALE GENOMIC DNA]</scope>
    <source>
        <strain evidence="1 2">DSM 25353</strain>
    </source>
</reference>
<sequence length="70" mass="8445">MNCMEALSQHLKKCEACVYNAKVIEFEDLPEDRKYDFDFYDWEQHILLYCQPCKVYKILPDPLDEIEPLL</sequence>
<evidence type="ECO:0000313" key="2">
    <source>
        <dbReference type="Proteomes" id="UP000198711"/>
    </source>
</evidence>
<accession>A0A8X8IHS1</accession>
<organism evidence="1 2">
    <name type="scientific">Hydrobacter penzbergensis</name>
    <dbReference type="NCBI Taxonomy" id="1235997"/>
    <lineage>
        <taxon>Bacteria</taxon>
        <taxon>Pseudomonadati</taxon>
        <taxon>Bacteroidota</taxon>
        <taxon>Chitinophagia</taxon>
        <taxon>Chitinophagales</taxon>
        <taxon>Chitinophagaceae</taxon>
        <taxon>Hydrobacter</taxon>
    </lineage>
</organism>
<dbReference type="AlphaFoldDB" id="A0A8X8IHS1"/>
<evidence type="ECO:0000313" key="1">
    <source>
        <dbReference type="EMBL" id="SDX05883.1"/>
    </source>
</evidence>